<dbReference type="Proteomes" id="UP001165080">
    <property type="component" value="Unassembled WGS sequence"/>
</dbReference>
<proteinExistence type="predicted"/>
<feature type="region of interest" description="Disordered" evidence="1">
    <location>
        <begin position="424"/>
        <end position="444"/>
    </location>
</feature>
<gene>
    <name evidence="3" type="primary">PLEST008605</name>
    <name evidence="3" type="ORF">PLESTB_000431900</name>
</gene>
<feature type="compositionally biased region" description="Low complexity" evidence="1">
    <location>
        <begin position="107"/>
        <end position="119"/>
    </location>
</feature>
<comment type="caution">
    <text evidence="3">The sequence shown here is derived from an EMBL/GenBank/DDBJ whole genome shotgun (WGS) entry which is preliminary data.</text>
</comment>
<sequence>MSMLTFLINNGESGQPQNQEALVTVLGVCLLIIGLCAFAGLILLFQQLQRTNRSPEVAPAAPVLTRRTTKPTATTTQFRPLSENLRHRGDLARQLNGTSERSLGGLAAPSFTPFTTSSSPLPPAASPAGAESTPASGPPVRLLNTAPPSSIAAVAAASSPAGPSTSAALGYVALAATGPGGVMALSAPTVPSRCGSIHSGAGGCPAKSAPRPIDEIDISLLSRIDEALASGVMRPNQATQLLKSYGCDVDELLQMELADSSLDGGADLPTRLTSAPVLGTRPRATAATALVTDPSAARAAAAAAAPVVRAAAAAASTPQLKPPQPPTGAAEAALSQQQQHHHHHPPRPQVDPGLCREGSATPLMLSGRGSAATATAVGSGGSGVVIDDALLAKLDLALASGCVRPEQATQLLKSYGCDVEELLRDELGEGSPVPSRKASSGLSG</sequence>
<organism evidence="3 4">
    <name type="scientific">Pleodorina starrii</name>
    <dbReference type="NCBI Taxonomy" id="330485"/>
    <lineage>
        <taxon>Eukaryota</taxon>
        <taxon>Viridiplantae</taxon>
        <taxon>Chlorophyta</taxon>
        <taxon>core chlorophytes</taxon>
        <taxon>Chlorophyceae</taxon>
        <taxon>CS clade</taxon>
        <taxon>Chlamydomonadales</taxon>
        <taxon>Volvocaceae</taxon>
        <taxon>Pleodorina</taxon>
    </lineage>
</organism>
<keyword evidence="2" id="KW-0472">Membrane</keyword>
<feature type="region of interest" description="Disordered" evidence="1">
    <location>
        <begin position="98"/>
        <end position="144"/>
    </location>
</feature>
<dbReference type="AlphaFoldDB" id="A0A9W6BEK9"/>
<feature type="region of interest" description="Disordered" evidence="1">
    <location>
        <begin position="315"/>
        <end position="362"/>
    </location>
</feature>
<keyword evidence="4" id="KW-1185">Reference proteome</keyword>
<evidence type="ECO:0000256" key="2">
    <source>
        <dbReference type="SAM" id="Phobius"/>
    </source>
</evidence>
<protein>
    <submittedName>
        <fullName evidence="3">Uncharacterized protein</fullName>
    </submittedName>
</protein>
<evidence type="ECO:0000313" key="4">
    <source>
        <dbReference type="Proteomes" id="UP001165080"/>
    </source>
</evidence>
<evidence type="ECO:0000256" key="1">
    <source>
        <dbReference type="SAM" id="MobiDB-lite"/>
    </source>
</evidence>
<dbReference type="EMBL" id="BRXU01000004">
    <property type="protein sequence ID" value="GLC50786.1"/>
    <property type="molecule type" value="Genomic_DNA"/>
</dbReference>
<dbReference type="OrthoDB" id="550163at2759"/>
<keyword evidence="2" id="KW-0812">Transmembrane</keyword>
<reference evidence="3 4" key="1">
    <citation type="journal article" date="2023" name="Commun. Biol.">
        <title>Reorganization of the ancestral sex-determining regions during the evolution of trioecy in Pleodorina starrii.</title>
        <authorList>
            <person name="Takahashi K."/>
            <person name="Suzuki S."/>
            <person name="Kawai-Toyooka H."/>
            <person name="Yamamoto K."/>
            <person name="Hamaji T."/>
            <person name="Ootsuki R."/>
            <person name="Yamaguchi H."/>
            <person name="Kawachi M."/>
            <person name="Higashiyama T."/>
            <person name="Nozaki H."/>
        </authorList>
    </citation>
    <scope>NUCLEOTIDE SEQUENCE [LARGE SCALE GENOMIC DNA]</scope>
    <source>
        <strain evidence="3 4">NIES-4479</strain>
    </source>
</reference>
<name>A0A9W6BEK9_9CHLO</name>
<accession>A0A9W6BEK9</accession>
<feature type="transmembrane region" description="Helical" evidence="2">
    <location>
        <begin position="21"/>
        <end position="45"/>
    </location>
</feature>
<keyword evidence="2" id="KW-1133">Transmembrane helix</keyword>
<feature type="compositionally biased region" description="Low complexity" evidence="1">
    <location>
        <begin position="126"/>
        <end position="139"/>
    </location>
</feature>
<evidence type="ECO:0000313" key="3">
    <source>
        <dbReference type="EMBL" id="GLC50786.1"/>
    </source>
</evidence>
<feature type="region of interest" description="Disordered" evidence="1">
    <location>
        <begin position="55"/>
        <end position="76"/>
    </location>
</feature>